<evidence type="ECO:0000256" key="1">
    <source>
        <dbReference type="SAM" id="Phobius"/>
    </source>
</evidence>
<dbReference type="Proteomes" id="UP001380601">
    <property type="component" value="Unassembled WGS sequence"/>
</dbReference>
<evidence type="ECO:0000313" key="3">
    <source>
        <dbReference type="Proteomes" id="UP001380601"/>
    </source>
</evidence>
<organism evidence="2 3">
    <name type="scientific">Staphylococcus debuckii</name>
    <dbReference type="NCBI Taxonomy" id="2044912"/>
    <lineage>
        <taxon>Bacteria</taxon>
        <taxon>Bacillati</taxon>
        <taxon>Bacillota</taxon>
        <taxon>Bacilli</taxon>
        <taxon>Bacillales</taxon>
        <taxon>Staphylococcaceae</taxon>
        <taxon>Staphylococcus</taxon>
    </lineage>
</organism>
<proteinExistence type="predicted"/>
<dbReference type="EMBL" id="JBBWSC010000005">
    <property type="protein sequence ID" value="MEL0538231.1"/>
    <property type="molecule type" value="Genomic_DNA"/>
</dbReference>
<evidence type="ECO:0000313" key="2">
    <source>
        <dbReference type="EMBL" id="MEL0538231.1"/>
    </source>
</evidence>
<dbReference type="RefSeq" id="WP_123144447.1">
    <property type="nucleotide sequence ID" value="NZ_CP033460.1"/>
</dbReference>
<sequence length="205" mass="23802">MAQVITSLILTGFLGYIPYKYLVLIGLVSEDRQTINAPILLLFSVETIIIWCTAFAFVYGNIDISNLYTSEFITLTKLSIVFTLLFILVIFIFNPLIINSIIKLVNITRMKFNLDKMSILDKRDELFNNNRKPVFIVIRDFENKILNEGELITYNSSGSDFDLLEIKPQKFKVSNLPYEDDYYTTHTIIDLKQKVKLELYLMKIS</sequence>
<comment type="caution">
    <text evidence="2">The sequence shown here is derived from an EMBL/GenBank/DDBJ whole genome shotgun (WGS) entry which is preliminary data.</text>
</comment>
<gene>
    <name evidence="2" type="ORF">AADA34_05700</name>
</gene>
<keyword evidence="1" id="KW-0812">Transmembrane</keyword>
<feature type="transmembrane region" description="Helical" evidence="1">
    <location>
        <begin position="6"/>
        <end position="27"/>
    </location>
</feature>
<keyword evidence="1" id="KW-0472">Membrane</keyword>
<keyword evidence="3" id="KW-1185">Reference proteome</keyword>
<feature type="transmembrane region" description="Helical" evidence="1">
    <location>
        <begin position="80"/>
        <end position="102"/>
    </location>
</feature>
<accession>A0ABU9EZD1</accession>
<feature type="transmembrane region" description="Helical" evidence="1">
    <location>
        <begin position="39"/>
        <end position="60"/>
    </location>
</feature>
<protein>
    <submittedName>
        <fullName evidence="2">ATPase</fullName>
    </submittedName>
</protein>
<keyword evidence="1" id="KW-1133">Transmembrane helix</keyword>
<name>A0ABU9EZD1_9STAP</name>
<reference evidence="2 3" key="1">
    <citation type="submission" date="2024-04" db="EMBL/GenBank/DDBJ databases">
        <title>Staphylococcus debuckii a clinical isolate.</title>
        <authorList>
            <person name="Magnan C."/>
            <person name="Plumet L."/>
            <person name="Morsli M."/>
            <person name="Molle V."/>
            <person name="Lavigne J.-P."/>
        </authorList>
    </citation>
    <scope>NUCLEOTIDE SEQUENCE [LARGE SCALE GENOMIC DNA]</scope>
    <source>
        <strain evidence="2 3">NSD001</strain>
    </source>
</reference>